<evidence type="ECO:0000313" key="3">
    <source>
        <dbReference type="EMBL" id="GHE68390.1"/>
    </source>
</evidence>
<proteinExistence type="predicted"/>
<protein>
    <recommendedName>
        <fullName evidence="2">Haem-binding domain-containing protein</fullName>
    </recommendedName>
</protein>
<sequence length="136" mass="15847">MKNQLKAIFGLSALFFLTSAFVVAPSPNESRDAQEQDAKIELPENVKAIVEKKCMNCHKPDARNEKAKEKLQWVKVPQMNKEEQEHFVAEMFEVLEDGKMPPQRMVERFPEMKLTEEETKTLLAWVEKEEKRLKGK</sequence>
<organism evidence="3 4">
    <name type="scientific">Roseivirga thermotolerans</name>
    <dbReference type="NCBI Taxonomy" id="1758176"/>
    <lineage>
        <taxon>Bacteria</taxon>
        <taxon>Pseudomonadati</taxon>
        <taxon>Bacteroidota</taxon>
        <taxon>Cytophagia</taxon>
        <taxon>Cytophagales</taxon>
        <taxon>Roseivirgaceae</taxon>
        <taxon>Roseivirga</taxon>
    </lineage>
</organism>
<dbReference type="SUPFAM" id="SSF46626">
    <property type="entry name" value="Cytochrome c"/>
    <property type="match status" value="1"/>
</dbReference>
<comment type="caution">
    <text evidence="3">The sequence shown here is derived from an EMBL/GenBank/DDBJ whole genome shotgun (WGS) entry which is preliminary data.</text>
</comment>
<feature type="domain" description="Haem-binding" evidence="2">
    <location>
        <begin position="12"/>
        <end position="130"/>
    </location>
</feature>
<evidence type="ECO:0000259" key="2">
    <source>
        <dbReference type="SMART" id="SM01235"/>
    </source>
</evidence>
<feature type="signal peptide" evidence="1">
    <location>
        <begin position="1"/>
        <end position="24"/>
    </location>
</feature>
<reference evidence="4" key="1">
    <citation type="journal article" date="2019" name="Int. J. Syst. Evol. Microbiol.">
        <title>The Global Catalogue of Microorganisms (GCM) 10K type strain sequencing project: providing services to taxonomists for standard genome sequencing and annotation.</title>
        <authorList>
            <consortium name="The Broad Institute Genomics Platform"/>
            <consortium name="The Broad Institute Genome Sequencing Center for Infectious Disease"/>
            <person name="Wu L."/>
            <person name="Ma J."/>
        </authorList>
    </citation>
    <scope>NUCLEOTIDE SEQUENCE [LARGE SCALE GENOMIC DNA]</scope>
    <source>
        <strain evidence="4">CGMCC 1.15111</strain>
    </source>
</reference>
<dbReference type="Pfam" id="PF14376">
    <property type="entry name" value="Haem_bd"/>
    <property type="match status" value="1"/>
</dbReference>
<keyword evidence="1" id="KW-0732">Signal</keyword>
<feature type="chain" id="PRO_5046494888" description="Haem-binding domain-containing protein" evidence="1">
    <location>
        <begin position="25"/>
        <end position="136"/>
    </location>
</feature>
<dbReference type="Gene3D" id="1.10.760.10">
    <property type="entry name" value="Cytochrome c-like domain"/>
    <property type="match status" value="1"/>
</dbReference>
<dbReference type="RefSeq" id="WP_189630615.1">
    <property type="nucleotide sequence ID" value="NZ_BNAG01000003.1"/>
</dbReference>
<name>A0ABQ3I727_9BACT</name>
<dbReference type="InterPro" id="IPR036909">
    <property type="entry name" value="Cyt_c-like_dom_sf"/>
</dbReference>
<keyword evidence="4" id="KW-1185">Reference proteome</keyword>
<evidence type="ECO:0000313" key="4">
    <source>
        <dbReference type="Proteomes" id="UP000658258"/>
    </source>
</evidence>
<gene>
    <name evidence="3" type="ORF">GCM10011340_25210</name>
</gene>
<dbReference type="SMART" id="SM01235">
    <property type="entry name" value="Haem_bd"/>
    <property type="match status" value="1"/>
</dbReference>
<accession>A0ABQ3I727</accession>
<dbReference type="EMBL" id="BNAG01000003">
    <property type="protein sequence ID" value="GHE68390.1"/>
    <property type="molecule type" value="Genomic_DNA"/>
</dbReference>
<evidence type="ECO:0000256" key="1">
    <source>
        <dbReference type="SAM" id="SignalP"/>
    </source>
</evidence>
<dbReference type="Proteomes" id="UP000658258">
    <property type="component" value="Unassembled WGS sequence"/>
</dbReference>
<dbReference type="InterPro" id="IPR025992">
    <property type="entry name" value="Haem-bd"/>
</dbReference>